<organism evidence="4 5">
    <name type="scientific">Acidiluteibacter ferrifornacis</name>
    <dbReference type="NCBI Taxonomy" id="2692424"/>
    <lineage>
        <taxon>Bacteria</taxon>
        <taxon>Pseudomonadati</taxon>
        <taxon>Bacteroidota</taxon>
        <taxon>Flavobacteriia</taxon>
        <taxon>Flavobacteriales</taxon>
        <taxon>Cryomorphaceae</taxon>
        <taxon>Acidiluteibacter</taxon>
    </lineage>
</organism>
<evidence type="ECO:0000259" key="2">
    <source>
        <dbReference type="Pfam" id="PF00534"/>
    </source>
</evidence>
<evidence type="ECO:0000313" key="4">
    <source>
        <dbReference type="EMBL" id="NBG64495.1"/>
    </source>
</evidence>
<dbReference type="Proteomes" id="UP000470771">
    <property type="component" value="Unassembled WGS sequence"/>
</dbReference>
<dbReference type="GO" id="GO:0009103">
    <property type="term" value="P:lipopolysaccharide biosynthetic process"/>
    <property type="evidence" value="ECO:0007669"/>
    <property type="project" value="TreeGrafter"/>
</dbReference>
<dbReference type="AlphaFoldDB" id="A0A6N9NIJ8"/>
<dbReference type="CDD" id="cd03809">
    <property type="entry name" value="GT4_MtfB-like"/>
    <property type="match status" value="1"/>
</dbReference>
<dbReference type="SUPFAM" id="SSF53756">
    <property type="entry name" value="UDP-Glycosyltransferase/glycogen phosphorylase"/>
    <property type="match status" value="1"/>
</dbReference>
<dbReference type="Pfam" id="PF00534">
    <property type="entry name" value="Glycos_transf_1"/>
    <property type="match status" value="1"/>
</dbReference>
<dbReference type="RefSeq" id="WP_160630734.1">
    <property type="nucleotide sequence ID" value="NZ_WWNE01000002.1"/>
</dbReference>
<keyword evidence="5" id="KW-1185">Reference proteome</keyword>
<evidence type="ECO:0000256" key="1">
    <source>
        <dbReference type="ARBA" id="ARBA00022679"/>
    </source>
</evidence>
<dbReference type="Gene3D" id="3.40.50.2000">
    <property type="entry name" value="Glycogen Phosphorylase B"/>
    <property type="match status" value="2"/>
</dbReference>
<name>A0A6N9NIJ8_9FLAO</name>
<reference evidence="4 5" key="1">
    <citation type="submission" date="2019-12" db="EMBL/GenBank/DDBJ databases">
        <authorList>
            <person name="Zhao J."/>
        </authorList>
    </citation>
    <scope>NUCLEOTIDE SEQUENCE [LARGE SCALE GENOMIC DNA]</scope>
    <source>
        <strain evidence="4 5">S-15</strain>
    </source>
</reference>
<evidence type="ECO:0000259" key="3">
    <source>
        <dbReference type="Pfam" id="PF13439"/>
    </source>
</evidence>
<dbReference type="Pfam" id="PF13439">
    <property type="entry name" value="Glyco_transf_4"/>
    <property type="match status" value="1"/>
</dbReference>
<dbReference type="PANTHER" id="PTHR46401">
    <property type="entry name" value="GLYCOSYLTRANSFERASE WBBK-RELATED"/>
    <property type="match status" value="1"/>
</dbReference>
<protein>
    <submittedName>
        <fullName evidence="4">Glycosyltransferase</fullName>
    </submittedName>
</protein>
<sequence>MNKSKTIYINGRFLTQPVTGVQRFAIELCEELFKLDLKVKLVSPKNVLHKDLSKKFKNQTIGSLEGHLWEQIELPRFLKQKGNPILLNLCNTSPLYYSESVITLHDLAFIKHPEWFSFAFRTFYNFLIPKTIKKAKMILTVSNTVKSDIQKYFNQNGDNIHVVYNGLPLIFQNAKKNRKKDDKRPYFLAMGGKNPRKNLNNVLAAMQLLENSDFDLRVIGRSEANFNTVKIDAKEYRFNLIFHTDIDDEKLQELYKGAKALIYPSFYEGFGIPPLEALNANCPIILSDIEVFRELYHDVATFADPNSIEDIKSGIEKIINNEYEALSIEKMNELNEKYSYWNAAKIVSDRVEALI</sequence>
<feature type="domain" description="Glycosyltransferase subfamily 4-like N-terminal" evidence="3">
    <location>
        <begin position="19"/>
        <end position="167"/>
    </location>
</feature>
<dbReference type="InterPro" id="IPR028098">
    <property type="entry name" value="Glyco_trans_4-like_N"/>
</dbReference>
<proteinExistence type="predicted"/>
<dbReference type="InterPro" id="IPR001296">
    <property type="entry name" value="Glyco_trans_1"/>
</dbReference>
<dbReference type="EMBL" id="WWNE01000002">
    <property type="protein sequence ID" value="NBG64495.1"/>
    <property type="molecule type" value="Genomic_DNA"/>
</dbReference>
<dbReference type="GO" id="GO:0016757">
    <property type="term" value="F:glycosyltransferase activity"/>
    <property type="evidence" value="ECO:0007669"/>
    <property type="project" value="InterPro"/>
</dbReference>
<feature type="domain" description="Glycosyl transferase family 1" evidence="2">
    <location>
        <begin position="173"/>
        <end position="329"/>
    </location>
</feature>
<keyword evidence="1 4" id="KW-0808">Transferase</keyword>
<evidence type="ECO:0000313" key="5">
    <source>
        <dbReference type="Proteomes" id="UP000470771"/>
    </source>
</evidence>
<gene>
    <name evidence="4" type="ORF">GQN54_00105</name>
</gene>
<dbReference type="PANTHER" id="PTHR46401:SF2">
    <property type="entry name" value="GLYCOSYLTRANSFERASE WBBK-RELATED"/>
    <property type="match status" value="1"/>
</dbReference>
<accession>A0A6N9NIJ8</accession>
<comment type="caution">
    <text evidence="4">The sequence shown here is derived from an EMBL/GenBank/DDBJ whole genome shotgun (WGS) entry which is preliminary data.</text>
</comment>